<dbReference type="AlphaFoldDB" id="A0AAW2LJG6"/>
<name>A0AAW2LJG6_9LAMI</name>
<accession>A0AAW2LJG6</accession>
<reference evidence="1" key="2">
    <citation type="journal article" date="2024" name="Plant">
        <title>Genomic evolution and insights into agronomic trait innovations of Sesamum species.</title>
        <authorList>
            <person name="Miao H."/>
            <person name="Wang L."/>
            <person name="Qu L."/>
            <person name="Liu H."/>
            <person name="Sun Y."/>
            <person name="Le M."/>
            <person name="Wang Q."/>
            <person name="Wei S."/>
            <person name="Zheng Y."/>
            <person name="Lin W."/>
            <person name="Duan Y."/>
            <person name="Cao H."/>
            <person name="Xiong S."/>
            <person name="Wang X."/>
            <person name="Wei L."/>
            <person name="Li C."/>
            <person name="Ma Q."/>
            <person name="Ju M."/>
            <person name="Zhao R."/>
            <person name="Li G."/>
            <person name="Mu C."/>
            <person name="Tian Q."/>
            <person name="Mei H."/>
            <person name="Zhang T."/>
            <person name="Gao T."/>
            <person name="Zhang H."/>
        </authorList>
    </citation>
    <scope>NUCLEOTIDE SEQUENCE</scope>
    <source>
        <strain evidence="1">G01</strain>
    </source>
</reference>
<proteinExistence type="predicted"/>
<organism evidence="1">
    <name type="scientific">Sesamum angustifolium</name>
    <dbReference type="NCBI Taxonomy" id="2727405"/>
    <lineage>
        <taxon>Eukaryota</taxon>
        <taxon>Viridiplantae</taxon>
        <taxon>Streptophyta</taxon>
        <taxon>Embryophyta</taxon>
        <taxon>Tracheophyta</taxon>
        <taxon>Spermatophyta</taxon>
        <taxon>Magnoliopsida</taxon>
        <taxon>eudicotyledons</taxon>
        <taxon>Gunneridae</taxon>
        <taxon>Pentapetalae</taxon>
        <taxon>asterids</taxon>
        <taxon>lamiids</taxon>
        <taxon>Lamiales</taxon>
        <taxon>Pedaliaceae</taxon>
        <taxon>Sesamum</taxon>
    </lineage>
</organism>
<gene>
    <name evidence="1" type="ORF">Sangu_2037900</name>
</gene>
<evidence type="ECO:0000313" key="1">
    <source>
        <dbReference type="EMBL" id="KAL0318817.1"/>
    </source>
</evidence>
<comment type="caution">
    <text evidence="1">The sequence shown here is derived from an EMBL/GenBank/DDBJ whole genome shotgun (WGS) entry which is preliminary data.</text>
</comment>
<reference evidence="1" key="1">
    <citation type="submission" date="2020-06" db="EMBL/GenBank/DDBJ databases">
        <authorList>
            <person name="Li T."/>
            <person name="Hu X."/>
            <person name="Zhang T."/>
            <person name="Song X."/>
            <person name="Zhang H."/>
            <person name="Dai N."/>
            <person name="Sheng W."/>
            <person name="Hou X."/>
            <person name="Wei L."/>
        </authorList>
    </citation>
    <scope>NUCLEOTIDE SEQUENCE</scope>
    <source>
        <strain evidence="1">G01</strain>
        <tissue evidence="1">Leaf</tissue>
    </source>
</reference>
<sequence>MKIKFFMRERICEAKGDQLQSHKCYVEVVRNGQKRDSKDLSVEEFPNIKGMTLHPERSKFGVRRSY</sequence>
<protein>
    <submittedName>
        <fullName evidence="1">Uncharacterized protein</fullName>
    </submittedName>
</protein>
<dbReference type="EMBL" id="JACGWK010000013">
    <property type="protein sequence ID" value="KAL0318817.1"/>
    <property type="molecule type" value="Genomic_DNA"/>
</dbReference>